<gene>
    <name evidence="4" type="ORF">QJS64_01790</name>
</gene>
<keyword evidence="5" id="KW-1185">Reference proteome</keyword>
<dbReference type="SUPFAM" id="SSF52518">
    <property type="entry name" value="Thiamin diphosphate-binding fold (THDP-binding)"/>
    <property type="match status" value="1"/>
</dbReference>
<dbReference type="SUPFAM" id="SSF52922">
    <property type="entry name" value="TK C-terminal domain-like"/>
    <property type="match status" value="1"/>
</dbReference>
<dbReference type="InterPro" id="IPR009014">
    <property type="entry name" value="Transketo_C/PFOR_II"/>
</dbReference>
<dbReference type="GeneID" id="67474067"/>
<keyword evidence="1" id="KW-0560">Oxidoreductase</keyword>
<evidence type="ECO:0000259" key="3">
    <source>
        <dbReference type="Pfam" id="PF17147"/>
    </source>
</evidence>
<dbReference type="Pfam" id="PF17147">
    <property type="entry name" value="PFOR_II"/>
    <property type="match status" value="1"/>
</dbReference>
<reference evidence="4 5" key="1">
    <citation type="submission" date="2023-04" db="EMBL/GenBank/DDBJ databases">
        <title>Bacteria Genome Submission.</title>
        <authorList>
            <person name="Isaac P."/>
        </authorList>
    </citation>
    <scope>NUCLEOTIDE SEQUENCE [LARGE SCALE GENOMIC DNA]</scope>
    <source>
        <strain evidence="4 5">SampleS7P1</strain>
    </source>
</reference>
<evidence type="ECO:0000313" key="5">
    <source>
        <dbReference type="Proteomes" id="UP001239169"/>
    </source>
</evidence>
<dbReference type="Gene3D" id="3.40.50.970">
    <property type="match status" value="1"/>
</dbReference>
<evidence type="ECO:0000259" key="2">
    <source>
        <dbReference type="Pfam" id="PF01855"/>
    </source>
</evidence>
<dbReference type="PANTHER" id="PTHR43088">
    <property type="entry name" value="SUBUNIT OF PYRUVATE:FLAVODOXIN OXIDOREDUCTASE-RELATED"/>
    <property type="match status" value="1"/>
</dbReference>
<feature type="domain" description="Pyruvate:ferredoxin oxidoreductase core" evidence="3">
    <location>
        <begin position="247"/>
        <end position="340"/>
    </location>
</feature>
<dbReference type="PANTHER" id="PTHR43088:SF1">
    <property type="entry name" value="SUBUNIT OF PYRUVATE:FLAVODOXIN OXIDOREDUCTASE"/>
    <property type="match status" value="1"/>
</dbReference>
<proteinExistence type="predicted"/>
<dbReference type="NCBIfam" id="NF005507">
    <property type="entry name" value="PRK07119.1"/>
    <property type="match status" value="1"/>
</dbReference>
<dbReference type="Gene3D" id="3.40.50.920">
    <property type="match status" value="1"/>
</dbReference>
<dbReference type="Pfam" id="PF01855">
    <property type="entry name" value="POR_N"/>
    <property type="match status" value="1"/>
</dbReference>
<dbReference type="CDD" id="cd07034">
    <property type="entry name" value="TPP_PYR_PFOR_IOR-alpha_like"/>
    <property type="match status" value="1"/>
</dbReference>
<dbReference type="Proteomes" id="UP001239169">
    <property type="component" value="Chromosome"/>
</dbReference>
<name>A0ABY8R644_PARBF</name>
<protein>
    <submittedName>
        <fullName evidence="4">3-methyl-2-oxobutanoate dehydrogenase subunit VorB</fullName>
    </submittedName>
</protein>
<organism evidence="4 5">
    <name type="scientific">Paraclostridium bifermentans</name>
    <name type="common">Clostridium bifermentans</name>
    <dbReference type="NCBI Taxonomy" id="1490"/>
    <lineage>
        <taxon>Bacteria</taxon>
        <taxon>Bacillati</taxon>
        <taxon>Bacillota</taxon>
        <taxon>Clostridia</taxon>
        <taxon>Peptostreptococcales</taxon>
        <taxon>Peptostreptococcaceae</taxon>
        <taxon>Paraclostridium</taxon>
    </lineage>
</organism>
<evidence type="ECO:0000256" key="1">
    <source>
        <dbReference type="ARBA" id="ARBA00023002"/>
    </source>
</evidence>
<accession>A0ABY8R644</accession>
<sequence length="360" mass="39216">MAKILMKGNEAIGKAAMEAGCKYFFGYPITPQNELPEYMSRELPKNGGAFVQAESEVSAINMVYGAAGAGARVMTSSSSPGIALKQEGITYAAGAELPCVVVNIMRGGPGLGGIQPSQSDYFMSTRGGGNGDYRTPVYAPATVQEAVDMVMEAFEVADFYRTPVMVVGDGMIGQMMEPVEFNKPKTRELAPKTWASVGTKMERKPNIINSLYLDPKSLEDHCINLDAKYKEIEKNETAYEMYKTEDAEIVFVAYGTTSRIVKNTIESLREEGIKAGLIRPKTLWPFPFEAFNQIPEAKNLLTVEMSTGQMVEDVRLAIEGRLPVHFYGRTGGMIPSPAEIAAKAKEIVEQSQQVAMGGAR</sequence>
<dbReference type="EMBL" id="CP124685">
    <property type="protein sequence ID" value="WGX76171.1"/>
    <property type="molecule type" value="Genomic_DNA"/>
</dbReference>
<dbReference type="InterPro" id="IPR033412">
    <property type="entry name" value="PFOR_II"/>
</dbReference>
<dbReference type="InterPro" id="IPR002880">
    <property type="entry name" value="Pyrv_Fd/Flavodoxin_OxRdtase_N"/>
</dbReference>
<dbReference type="InterPro" id="IPR029061">
    <property type="entry name" value="THDP-binding"/>
</dbReference>
<dbReference type="InterPro" id="IPR052368">
    <property type="entry name" value="2-oxoacid_oxidoreductase"/>
</dbReference>
<feature type="domain" description="Pyruvate flavodoxin/ferredoxin oxidoreductase pyrimidine binding" evidence="2">
    <location>
        <begin position="14"/>
        <end position="201"/>
    </location>
</feature>
<evidence type="ECO:0000313" key="4">
    <source>
        <dbReference type="EMBL" id="WGX76171.1"/>
    </source>
</evidence>
<dbReference type="RefSeq" id="WP_021431551.1">
    <property type="nucleotide sequence ID" value="NZ_CABIWO010000002.1"/>
</dbReference>